<comment type="caution">
    <text evidence="2">The sequence shown here is derived from an EMBL/GenBank/DDBJ whole genome shotgun (WGS) entry which is preliminary data.</text>
</comment>
<accession>A0A506U2J7</accession>
<protein>
    <submittedName>
        <fullName evidence="2">Uncharacterized protein</fullName>
    </submittedName>
</protein>
<proteinExistence type="predicted"/>
<dbReference type="OrthoDB" id="8404818at2"/>
<dbReference type="Proteomes" id="UP000318801">
    <property type="component" value="Unassembled WGS sequence"/>
</dbReference>
<evidence type="ECO:0000256" key="1">
    <source>
        <dbReference type="SAM" id="MobiDB-lite"/>
    </source>
</evidence>
<keyword evidence="3" id="KW-1185">Reference proteome</keyword>
<reference evidence="2 3" key="1">
    <citation type="submission" date="2019-06" db="EMBL/GenBank/DDBJ databases">
        <authorList>
            <person name="Li M."/>
        </authorList>
    </citation>
    <scope>NUCLEOTIDE SEQUENCE [LARGE SCALE GENOMIC DNA]</scope>
    <source>
        <strain evidence="2 3">BGMRC2036</strain>
    </source>
</reference>
<name>A0A506U2J7_9HYPH</name>
<dbReference type="PROSITE" id="PS51257">
    <property type="entry name" value="PROKAR_LIPOPROTEIN"/>
    <property type="match status" value="1"/>
</dbReference>
<evidence type="ECO:0000313" key="3">
    <source>
        <dbReference type="Proteomes" id="UP000318801"/>
    </source>
</evidence>
<evidence type="ECO:0000313" key="2">
    <source>
        <dbReference type="EMBL" id="TPW28592.1"/>
    </source>
</evidence>
<organism evidence="2 3">
    <name type="scientific">Martelella alba</name>
    <dbReference type="NCBI Taxonomy" id="2590451"/>
    <lineage>
        <taxon>Bacteria</taxon>
        <taxon>Pseudomonadati</taxon>
        <taxon>Pseudomonadota</taxon>
        <taxon>Alphaproteobacteria</taxon>
        <taxon>Hyphomicrobiales</taxon>
        <taxon>Aurantimonadaceae</taxon>
        <taxon>Martelella</taxon>
    </lineage>
</organism>
<gene>
    <name evidence="2" type="ORF">FJU08_17465</name>
</gene>
<feature type="region of interest" description="Disordered" evidence="1">
    <location>
        <begin position="101"/>
        <end position="129"/>
    </location>
</feature>
<dbReference type="EMBL" id="VHLG01000012">
    <property type="protein sequence ID" value="TPW28592.1"/>
    <property type="molecule type" value="Genomic_DNA"/>
</dbReference>
<dbReference type="AlphaFoldDB" id="A0A506U2J7"/>
<dbReference type="RefSeq" id="WP_141150310.1">
    <property type="nucleotide sequence ID" value="NZ_VHLG01000012.1"/>
</dbReference>
<sequence length="129" mass="14458">MTMSRPRLYVVTDDAVWACLSVFGCGLYGLPEWAAIASDADAIAAIPSGSLHIACWHSSTAESRFLQRICTERWAARELITAPSDWLVRIEELIAKRDQLPDVDARRQESANQPENQETPKHARAGKWH</sequence>